<organism evidence="1 2">
    <name type="scientific">Marinitenerispora sediminis</name>
    <dbReference type="NCBI Taxonomy" id="1931232"/>
    <lineage>
        <taxon>Bacteria</taxon>
        <taxon>Bacillati</taxon>
        <taxon>Actinomycetota</taxon>
        <taxon>Actinomycetes</taxon>
        <taxon>Streptosporangiales</taxon>
        <taxon>Nocardiopsidaceae</taxon>
        <taxon>Marinitenerispora</taxon>
    </lineage>
</organism>
<gene>
    <name evidence="1" type="ORF">DEF24_22660</name>
</gene>
<evidence type="ECO:0000313" key="1">
    <source>
        <dbReference type="EMBL" id="RCV51904.1"/>
    </source>
</evidence>
<keyword evidence="2" id="KW-1185">Reference proteome</keyword>
<sequence length="120" mass="12644">MSCFFQVGGLVLWNPSNTVARVFLGQARTLAPVVGRRSGLGDIVEDECEVDLTEFAGLVAAVLELYRRSPHPLLRALLDGFVPVALVLLERGGGTALGSVDGAAAWAEPVRAAARSMPRG</sequence>
<dbReference type="OrthoDB" id="3475539at2"/>
<protein>
    <submittedName>
        <fullName evidence="1">Uncharacterized protein</fullName>
    </submittedName>
</protein>
<comment type="caution">
    <text evidence="1">The sequence shown here is derived from an EMBL/GenBank/DDBJ whole genome shotgun (WGS) entry which is preliminary data.</text>
</comment>
<evidence type="ECO:0000313" key="2">
    <source>
        <dbReference type="Proteomes" id="UP000253318"/>
    </source>
</evidence>
<dbReference type="AlphaFoldDB" id="A0A368SZV7"/>
<dbReference type="Proteomes" id="UP000253318">
    <property type="component" value="Unassembled WGS sequence"/>
</dbReference>
<reference evidence="1 2" key="1">
    <citation type="submission" date="2018-04" db="EMBL/GenBank/DDBJ databases">
        <title>Novel actinobacteria from marine sediment.</title>
        <authorList>
            <person name="Ng Z.Y."/>
            <person name="Tan G.Y.A."/>
        </authorList>
    </citation>
    <scope>NUCLEOTIDE SEQUENCE [LARGE SCALE GENOMIC DNA]</scope>
    <source>
        <strain evidence="1 2">TPS81</strain>
    </source>
</reference>
<proteinExistence type="predicted"/>
<name>A0A368SZV7_9ACTN</name>
<dbReference type="Pfam" id="PF19564">
    <property type="entry name" value="DUF6086"/>
    <property type="match status" value="1"/>
</dbReference>
<dbReference type="RefSeq" id="WP_114398707.1">
    <property type="nucleotide sequence ID" value="NZ_QEIM01000086.1"/>
</dbReference>
<dbReference type="EMBL" id="QEIN01000237">
    <property type="protein sequence ID" value="RCV51904.1"/>
    <property type="molecule type" value="Genomic_DNA"/>
</dbReference>
<dbReference type="InterPro" id="IPR045732">
    <property type="entry name" value="DUF6086"/>
</dbReference>
<accession>A0A368SZV7</accession>